<name>A0A409YV52_9AGAR</name>
<organism evidence="2 3">
    <name type="scientific">Gymnopilus dilepis</name>
    <dbReference type="NCBI Taxonomy" id="231916"/>
    <lineage>
        <taxon>Eukaryota</taxon>
        <taxon>Fungi</taxon>
        <taxon>Dikarya</taxon>
        <taxon>Basidiomycota</taxon>
        <taxon>Agaricomycotina</taxon>
        <taxon>Agaricomycetes</taxon>
        <taxon>Agaricomycetidae</taxon>
        <taxon>Agaricales</taxon>
        <taxon>Agaricineae</taxon>
        <taxon>Hymenogastraceae</taxon>
        <taxon>Gymnopilus</taxon>
    </lineage>
</organism>
<dbReference type="EMBL" id="NHYE01000243">
    <property type="protein sequence ID" value="PPR06838.1"/>
    <property type="molecule type" value="Genomic_DNA"/>
</dbReference>
<gene>
    <name evidence="2" type="ORF">CVT26_003864</name>
</gene>
<dbReference type="AlphaFoldDB" id="A0A409YV52"/>
<protein>
    <submittedName>
        <fullName evidence="2">Uncharacterized protein</fullName>
    </submittedName>
</protein>
<feature type="compositionally biased region" description="Basic and acidic residues" evidence="1">
    <location>
        <begin position="1"/>
        <end position="10"/>
    </location>
</feature>
<accession>A0A409YV52</accession>
<feature type="region of interest" description="Disordered" evidence="1">
    <location>
        <begin position="1"/>
        <end position="80"/>
    </location>
</feature>
<evidence type="ECO:0000313" key="3">
    <source>
        <dbReference type="Proteomes" id="UP000284706"/>
    </source>
</evidence>
<feature type="compositionally biased region" description="Pro residues" evidence="1">
    <location>
        <begin position="67"/>
        <end position="80"/>
    </location>
</feature>
<proteinExistence type="predicted"/>
<sequence length="80" mass="8674">MEHQSFDKVTPDSVASQGMIQNLLEKQHGSPTHPQPEMQRPILSESSQTLKQDSSGQSAQAIEQSNPPEPAGLSPPPLCR</sequence>
<comment type="caution">
    <text evidence="2">The sequence shown here is derived from an EMBL/GenBank/DDBJ whole genome shotgun (WGS) entry which is preliminary data.</text>
</comment>
<dbReference type="Proteomes" id="UP000284706">
    <property type="component" value="Unassembled WGS sequence"/>
</dbReference>
<evidence type="ECO:0000313" key="2">
    <source>
        <dbReference type="EMBL" id="PPR06838.1"/>
    </source>
</evidence>
<keyword evidence="3" id="KW-1185">Reference proteome</keyword>
<dbReference type="InParanoid" id="A0A409YV52"/>
<feature type="compositionally biased region" description="Polar residues" evidence="1">
    <location>
        <begin position="44"/>
        <end position="66"/>
    </location>
</feature>
<evidence type="ECO:0000256" key="1">
    <source>
        <dbReference type="SAM" id="MobiDB-lite"/>
    </source>
</evidence>
<reference evidence="2 3" key="1">
    <citation type="journal article" date="2018" name="Evol. Lett.">
        <title>Horizontal gene cluster transfer increased hallucinogenic mushroom diversity.</title>
        <authorList>
            <person name="Reynolds H.T."/>
            <person name="Vijayakumar V."/>
            <person name="Gluck-Thaler E."/>
            <person name="Korotkin H.B."/>
            <person name="Matheny P.B."/>
            <person name="Slot J.C."/>
        </authorList>
    </citation>
    <scope>NUCLEOTIDE SEQUENCE [LARGE SCALE GENOMIC DNA]</scope>
    <source>
        <strain evidence="2 3">SRW20</strain>
    </source>
</reference>